<dbReference type="InterPro" id="IPR050362">
    <property type="entry name" value="Cation-dep_OMT"/>
</dbReference>
<evidence type="ECO:0000256" key="2">
    <source>
        <dbReference type="ARBA" id="ARBA00022679"/>
    </source>
</evidence>
<accession>A0A9Q9B831</accession>
<evidence type="ECO:0000256" key="4">
    <source>
        <dbReference type="ARBA" id="ARBA00023453"/>
    </source>
</evidence>
<comment type="similarity">
    <text evidence="4">Belongs to the class I-like SAM-binding methyltransferase superfamily. Cation-dependent O-methyltransferase family.</text>
</comment>
<keyword evidence="3" id="KW-0949">S-adenosyl-L-methionine</keyword>
<dbReference type="CDD" id="cd02440">
    <property type="entry name" value="AdoMet_MTases"/>
    <property type="match status" value="1"/>
</dbReference>
<keyword evidence="6" id="KW-1185">Reference proteome</keyword>
<keyword evidence="2" id="KW-0808">Transferase</keyword>
<dbReference type="InterPro" id="IPR002935">
    <property type="entry name" value="SAM_O-MeTrfase"/>
</dbReference>
<name>A0A9Q9B831_9PEZI</name>
<evidence type="ECO:0000313" key="5">
    <source>
        <dbReference type="EMBL" id="USW58106.1"/>
    </source>
</evidence>
<protein>
    <submittedName>
        <fullName evidence="5">Class I-like SAM-dependent O-methyltransferase</fullName>
    </submittedName>
</protein>
<evidence type="ECO:0000256" key="3">
    <source>
        <dbReference type="ARBA" id="ARBA00022691"/>
    </source>
</evidence>
<dbReference type="Gene3D" id="3.40.50.150">
    <property type="entry name" value="Vaccinia Virus protein VP39"/>
    <property type="match status" value="1"/>
</dbReference>
<sequence length="141" mass="14854">MSSLEAGIVSIIKLAGAAQNDVSKTTPALEAALTNSTAKGLQAISINPSQGTQLSILCQMLQAKHVLEIGTLGGYSTIWFATSVPGIKFASIEYNPKHRDVALENLKNAGVDNVEVILGPGLDVLPTLADRTFDFVFIDAN</sequence>
<dbReference type="PANTHER" id="PTHR10509:SF14">
    <property type="entry name" value="CAFFEOYL-COA O-METHYLTRANSFERASE 3-RELATED"/>
    <property type="match status" value="1"/>
</dbReference>
<reference evidence="5" key="1">
    <citation type="submission" date="2022-06" db="EMBL/GenBank/DDBJ databases">
        <title>Complete genome sequences of two strains of the flax pathogen Septoria linicola.</title>
        <authorList>
            <person name="Lapalu N."/>
            <person name="Simon A."/>
            <person name="Demenou B."/>
            <person name="Paumier D."/>
            <person name="Guillot M.-P."/>
            <person name="Gout L."/>
            <person name="Valade R."/>
        </authorList>
    </citation>
    <scope>NUCLEOTIDE SEQUENCE</scope>
    <source>
        <strain evidence="5">SE15195</strain>
    </source>
</reference>
<dbReference type="GO" id="GO:0008757">
    <property type="term" value="F:S-adenosylmethionine-dependent methyltransferase activity"/>
    <property type="evidence" value="ECO:0007669"/>
    <property type="project" value="TreeGrafter"/>
</dbReference>
<dbReference type="Proteomes" id="UP001056384">
    <property type="component" value="Chromosome 10"/>
</dbReference>
<evidence type="ECO:0000313" key="6">
    <source>
        <dbReference type="Proteomes" id="UP001056384"/>
    </source>
</evidence>
<dbReference type="SUPFAM" id="SSF53335">
    <property type="entry name" value="S-adenosyl-L-methionine-dependent methyltransferases"/>
    <property type="match status" value="1"/>
</dbReference>
<proteinExistence type="inferred from homology"/>
<dbReference type="AlphaFoldDB" id="A0A9Q9B831"/>
<dbReference type="GO" id="GO:0032259">
    <property type="term" value="P:methylation"/>
    <property type="evidence" value="ECO:0007669"/>
    <property type="project" value="UniProtKB-KW"/>
</dbReference>
<organism evidence="5 6">
    <name type="scientific">Septoria linicola</name>
    <dbReference type="NCBI Taxonomy" id="215465"/>
    <lineage>
        <taxon>Eukaryota</taxon>
        <taxon>Fungi</taxon>
        <taxon>Dikarya</taxon>
        <taxon>Ascomycota</taxon>
        <taxon>Pezizomycotina</taxon>
        <taxon>Dothideomycetes</taxon>
        <taxon>Dothideomycetidae</taxon>
        <taxon>Mycosphaerellales</taxon>
        <taxon>Mycosphaerellaceae</taxon>
        <taxon>Septoria</taxon>
    </lineage>
</organism>
<dbReference type="Pfam" id="PF01596">
    <property type="entry name" value="Methyltransf_3"/>
    <property type="match status" value="1"/>
</dbReference>
<dbReference type="PROSITE" id="PS51682">
    <property type="entry name" value="SAM_OMT_I"/>
    <property type="match status" value="1"/>
</dbReference>
<dbReference type="PANTHER" id="PTHR10509">
    <property type="entry name" value="O-METHYLTRANSFERASE-RELATED"/>
    <property type="match status" value="1"/>
</dbReference>
<dbReference type="GO" id="GO:0008171">
    <property type="term" value="F:O-methyltransferase activity"/>
    <property type="evidence" value="ECO:0007669"/>
    <property type="project" value="InterPro"/>
</dbReference>
<dbReference type="EMBL" id="CP099427">
    <property type="protein sequence ID" value="USW58106.1"/>
    <property type="molecule type" value="Genomic_DNA"/>
</dbReference>
<gene>
    <name evidence="5" type="ORF">Slin15195_G114250</name>
</gene>
<dbReference type="InterPro" id="IPR029063">
    <property type="entry name" value="SAM-dependent_MTases_sf"/>
</dbReference>
<keyword evidence="1" id="KW-0489">Methyltransferase</keyword>
<evidence type="ECO:0000256" key="1">
    <source>
        <dbReference type="ARBA" id="ARBA00022603"/>
    </source>
</evidence>